<dbReference type="InterPro" id="IPR035979">
    <property type="entry name" value="RBD_domain_sf"/>
</dbReference>
<keyword evidence="4" id="KW-1185">Reference proteome</keyword>
<evidence type="ECO:0000256" key="1">
    <source>
        <dbReference type="PROSITE-ProRule" id="PRU00176"/>
    </source>
</evidence>
<proteinExistence type="predicted"/>
<dbReference type="Pfam" id="PF00076">
    <property type="entry name" value="RRM_1"/>
    <property type="match status" value="1"/>
</dbReference>
<organism evidence="3 4">
    <name type="scientific">Erythranthe guttata</name>
    <name type="common">Yellow monkey flower</name>
    <name type="synonym">Mimulus guttatus</name>
    <dbReference type="NCBI Taxonomy" id="4155"/>
    <lineage>
        <taxon>Eukaryota</taxon>
        <taxon>Viridiplantae</taxon>
        <taxon>Streptophyta</taxon>
        <taxon>Embryophyta</taxon>
        <taxon>Tracheophyta</taxon>
        <taxon>Spermatophyta</taxon>
        <taxon>Magnoliopsida</taxon>
        <taxon>eudicotyledons</taxon>
        <taxon>Gunneridae</taxon>
        <taxon>Pentapetalae</taxon>
        <taxon>asterids</taxon>
        <taxon>lamiids</taxon>
        <taxon>Lamiales</taxon>
        <taxon>Phrymaceae</taxon>
        <taxon>Erythranthe</taxon>
    </lineage>
</organism>
<evidence type="ECO:0000313" key="4">
    <source>
        <dbReference type="Proteomes" id="UP000030748"/>
    </source>
</evidence>
<reference evidence="3 4" key="1">
    <citation type="journal article" date="2013" name="Proc. Natl. Acad. Sci. U.S.A.">
        <title>Fine-scale variation in meiotic recombination in Mimulus inferred from population shotgun sequencing.</title>
        <authorList>
            <person name="Hellsten U."/>
            <person name="Wright K.M."/>
            <person name="Jenkins J."/>
            <person name="Shu S."/>
            <person name="Yuan Y."/>
            <person name="Wessler S.R."/>
            <person name="Schmutz J."/>
            <person name="Willis J.H."/>
            <person name="Rokhsar D.S."/>
        </authorList>
    </citation>
    <scope>NUCLEOTIDE SEQUENCE [LARGE SCALE GENOMIC DNA]</scope>
    <source>
        <strain evidence="4">cv. DUN x IM62</strain>
    </source>
</reference>
<dbReference type="Proteomes" id="UP000030748">
    <property type="component" value="Unassembled WGS sequence"/>
</dbReference>
<dbReference type="Gene3D" id="3.30.70.330">
    <property type="match status" value="1"/>
</dbReference>
<dbReference type="OMA" id="MFDDRPI"/>
<gene>
    <name evidence="3" type="ORF">MIMGU_mgv1a014190mg</name>
</gene>
<dbReference type="PANTHER" id="PTHR36309:SF1">
    <property type="entry name" value="RNA-BINDING (RRM_RBD_RNP MOTIFS) FAMILY PROTEIN"/>
    <property type="match status" value="1"/>
</dbReference>
<dbReference type="eggNOG" id="ENOG502QUFQ">
    <property type="taxonomic scope" value="Eukaryota"/>
</dbReference>
<dbReference type="EMBL" id="KI630286">
    <property type="protein sequence ID" value="EYU42573.1"/>
    <property type="molecule type" value="Genomic_DNA"/>
</dbReference>
<dbReference type="GO" id="GO:0003723">
    <property type="term" value="F:RNA binding"/>
    <property type="evidence" value="ECO:0007669"/>
    <property type="project" value="UniProtKB-UniRule"/>
</dbReference>
<dbReference type="AlphaFoldDB" id="A0A022RS47"/>
<dbReference type="PROSITE" id="PS50102">
    <property type="entry name" value="RRM"/>
    <property type="match status" value="1"/>
</dbReference>
<evidence type="ECO:0000259" key="2">
    <source>
        <dbReference type="PROSITE" id="PS50102"/>
    </source>
</evidence>
<name>A0A022RS47_ERYGU</name>
<dbReference type="PANTHER" id="PTHR36309">
    <property type="entry name" value="RNA-BINDING (RRM/RBD/RNP MOTIFS) FAMILY PROTEIN"/>
    <property type="match status" value="1"/>
</dbReference>
<protein>
    <recommendedName>
        <fullName evidence="2">RRM domain-containing protein</fullName>
    </recommendedName>
</protein>
<dbReference type="SMART" id="SM00360">
    <property type="entry name" value="RRM"/>
    <property type="match status" value="1"/>
</dbReference>
<dbReference type="SUPFAM" id="SSF54928">
    <property type="entry name" value="RNA-binding domain, RBD"/>
    <property type="match status" value="1"/>
</dbReference>
<accession>A0A022RS47</accession>
<dbReference type="KEGG" id="egt:105952169"/>
<dbReference type="OrthoDB" id="1913496at2759"/>
<sequence length="198" mass="22893">MGNSPEEEYDAFLEKVKRTIYVDNLSPQVTESVLKAAFNQFGNVSSVQFIPNYFESKNMPQSALVIMENPKQAREIIGQMENYCLMILGMPRPVRAQPAKVEMFDDRPRKPGRKIVCRWVDPTEPDFEVAKKIKNLVRKHAAEASLVLEHQRGEEEKLANQQSETLKGHYRKYELLDSVLDDGTAKHLERYYNMKLTD</sequence>
<evidence type="ECO:0000313" key="3">
    <source>
        <dbReference type="EMBL" id="EYU42573.1"/>
    </source>
</evidence>
<dbReference type="InterPro" id="IPR053316">
    <property type="entry name" value="Epigenetic_reg_gene_expr"/>
</dbReference>
<dbReference type="CDD" id="cd00590">
    <property type="entry name" value="RRM_SF"/>
    <property type="match status" value="1"/>
</dbReference>
<dbReference type="InterPro" id="IPR000504">
    <property type="entry name" value="RRM_dom"/>
</dbReference>
<dbReference type="PhylomeDB" id="A0A022RS47"/>
<dbReference type="InterPro" id="IPR012677">
    <property type="entry name" value="Nucleotide-bd_a/b_plait_sf"/>
</dbReference>
<feature type="domain" description="RRM" evidence="2">
    <location>
        <begin position="18"/>
        <end position="101"/>
    </location>
</feature>
<keyword evidence="1" id="KW-0694">RNA-binding</keyword>
<dbReference type="STRING" id="4155.A0A022RS47"/>